<name>A0AAV1QTM1_9ROSI</name>
<evidence type="ECO:0000313" key="2">
    <source>
        <dbReference type="Proteomes" id="UP001314170"/>
    </source>
</evidence>
<organism evidence="1 2">
    <name type="scientific">Dovyalis caffra</name>
    <dbReference type="NCBI Taxonomy" id="77055"/>
    <lineage>
        <taxon>Eukaryota</taxon>
        <taxon>Viridiplantae</taxon>
        <taxon>Streptophyta</taxon>
        <taxon>Embryophyta</taxon>
        <taxon>Tracheophyta</taxon>
        <taxon>Spermatophyta</taxon>
        <taxon>Magnoliopsida</taxon>
        <taxon>eudicotyledons</taxon>
        <taxon>Gunneridae</taxon>
        <taxon>Pentapetalae</taxon>
        <taxon>rosids</taxon>
        <taxon>fabids</taxon>
        <taxon>Malpighiales</taxon>
        <taxon>Salicaceae</taxon>
        <taxon>Flacourtieae</taxon>
        <taxon>Dovyalis</taxon>
    </lineage>
</organism>
<accession>A0AAV1QTM1</accession>
<comment type="caution">
    <text evidence="1">The sequence shown here is derived from an EMBL/GenBank/DDBJ whole genome shotgun (WGS) entry which is preliminary data.</text>
</comment>
<dbReference type="AlphaFoldDB" id="A0AAV1QTM1"/>
<protein>
    <submittedName>
        <fullName evidence="1">Uncharacterized protein</fullName>
    </submittedName>
</protein>
<dbReference type="Proteomes" id="UP001314170">
    <property type="component" value="Unassembled WGS sequence"/>
</dbReference>
<proteinExistence type="predicted"/>
<sequence length="120" mass="13288">MEGGDVFKDDMNVEDDGLGVILSLTPYNSIIPNSGDFKIFDNEVTNVACTFDGVKVKDEGINEVVNEGIIECVAATIKMLDKSDDLTIHFLGVDNSYSKRFSSLKLSFDDIGYKIFEYVN</sequence>
<reference evidence="1 2" key="1">
    <citation type="submission" date="2024-01" db="EMBL/GenBank/DDBJ databases">
        <authorList>
            <person name="Waweru B."/>
        </authorList>
    </citation>
    <scope>NUCLEOTIDE SEQUENCE [LARGE SCALE GENOMIC DNA]</scope>
</reference>
<dbReference type="EMBL" id="CAWUPB010000776">
    <property type="protein sequence ID" value="CAK7324811.1"/>
    <property type="molecule type" value="Genomic_DNA"/>
</dbReference>
<keyword evidence="2" id="KW-1185">Reference proteome</keyword>
<gene>
    <name evidence="1" type="ORF">DCAF_LOCUS2477</name>
</gene>
<evidence type="ECO:0000313" key="1">
    <source>
        <dbReference type="EMBL" id="CAK7324811.1"/>
    </source>
</evidence>